<keyword evidence="10" id="KW-0408">Iron</keyword>
<evidence type="ECO:0000256" key="13">
    <source>
        <dbReference type="ARBA" id="ARBA00058627"/>
    </source>
</evidence>
<keyword evidence="7" id="KW-0479">Metal-binding</keyword>
<evidence type="ECO:0000256" key="1">
    <source>
        <dbReference type="ARBA" id="ARBA00001936"/>
    </source>
</evidence>
<keyword evidence="12" id="KW-0539">Nucleus</keyword>
<evidence type="ECO:0000256" key="9">
    <source>
        <dbReference type="ARBA" id="ARBA00022833"/>
    </source>
</evidence>
<dbReference type="AlphaFoldDB" id="A0A482W2S3"/>
<sequence>SRKQIELKMKIAVEGCAHGELDNIYETIKCLEKKEGFKVDLLICCGDFQSSRNEEDLYCMAIPPKYYNICSFYKYYIGEKTAPVLTIFIGGNHEASNYLQELPYGGWVAPNIYYLGYAGVINIAGIRIGGISGIYNGRDYMKGHFEHCPYSDNSKRSVYHIRNLEVFRLKQLSEPINIFLSHDWPNGIWNYGNKDQLIRFKPFFEDDINNEQLGSKPGEELLNTLKPDYWFAAHLHCKFAAVIPHSCGKITKFLALDKCLPKRRFLQIVDVPHNPNLKIEINYDLEWLTILRLTNHLLSVKNVTNYMPGPNGSERWEFTPTEEEKSATLQCFGNNLLVPNNFEKTALGYTGRNIKKIKQPEAVCNLQTVLFCKKLLVDDPLNIILNLDVSVNSIISEGATEITIDDQTFIDESDSSLTSQTKKKVALNLPQPVQDSVAFEDNPPKTCEESYSEENQRNNAELVQNVISKSNKELVKATPLDCEIAPENSNKKFKRRNASMYQSEDVDS</sequence>
<dbReference type="FunFam" id="3.60.21.10:FF:000035">
    <property type="entry name" value="Lariat debranching enzyme"/>
    <property type="match status" value="1"/>
</dbReference>
<comment type="similarity">
    <text evidence="5">Belongs to the lariat debranching enzyme family.</text>
</comment>
<evidence type="ECO:0000256" key="2">
    <source>
        <dbReference type="ARBA" id="ARBA00001947"/>
    </source>
</evidence>
<reference evidence="16 17" key="1">
    <citation type="submission" date="2017-03" db="EMBL/GenBank/DDBJ databases">
        <title>Genome of the blue death feigning beetle - Asbolus verrucosus.</title>
        <authorList>
            <person name="Rider S.D."/>
        </authorList>
    </citation>
    <scope>NUCLEOTIDE SEQUENCE [LARGE SCALE GENOMIC DNA]</scope>
    <source>
        <strain evidence="16">Butters</strain>
        <tissue evidence="16">Head and leg muscle</tissue>
    </source>
</reference>
<evidence type="ECO:0000256" key="5">
    <source>
        <dbReference type="ARBA" id="ARBA00006045"/>
    </source>
</evidence>
<dbReference type="STRING" id="1661398.A0A482W2S3"/>
<comment type="caution">
    <text evidence="16">The sequence shown here is derived from an EMBL/GenBank/DDBJ whole genome shotgun (WGS) entry which is preliminary data.</text>
</comment>
<dbReference type="SUPFAM" id="SSF56300">
    <property type="entry name" value="Metallo-dependent phosphatases"/>
    <property type="match status" value="1"/>
</dbReference>
<keyword evidence="6" id="KW-0507">mRNA processing</keyword>
<feature type="domain" description="Lariat debranching enzyme C-terminal" evidence="15">
    <location>
        <begin position="243"/>
        <end position="381"/>
    </location>
</feature>
<proteinExistence type="inferred from homology"/>
<comment type="cofactor">
    <cofactor evidence="1">
        <name>Mn(2+)</name>
        <dbReference type="ChEBI" id="CHEBI:29035"/>
    </cofactor>
</comment>
<dbReference type="Proteomes" id="UP000292052">
    <property type="component" value="Unassembled WGS sequence"/>
</dbReference>
<gene>
    <name evidence="16" type="ORF">BDFB_001290</name>
</gene>
<dbReference type="InterPro" id="IPR041816">
    <property type="entry name" value="Dbr1_N"/>
</dbReference>
<evidence type="ECO:0000256" key="14">
    <source>
        <dbReference type="SAM" id="MobiDB-lite"/>
    </source>
</evidence>
<keyword evidence="9" id="KW-0862">Zinc</keyword>
<keyword evidence="17" id="KW-1185">Reference proteome</keyword>
<comment type="cofactor">
    <cofactor evidence="2">
        <name>Zn(2+)</name>
        <dbReference type="ChEBI" id="CHEBI:29105"/>
    </cofactor>
</comment>
<protein>
    <submittedName>
        <fullName evidence="16">Lariat debranching enzyme</fullName>
    </submittedName>
</protein>
<evidence type="ECO:0000256" key="11">
    <source>
        <dbReference type="ARBA" id="ARBA00023211"/>
    </source>
</evidence>
<dbReference type="Pfam" id="PF00149">
    <property type="entry name" value="Metallophos"/>
    <property type="match status" value="1"/>
</dbReference>
<dbReference type="GO" id="GO:0046872">
    <property type="term" value="F:metal ion binding"/>
    <property type="evidence" value="ECO:0007669"/>
    <property type="project" value="UniProtKB-KW"/>
</dbReference>
<dbReference type="Pfam" id="PF05011">
    <property type="entry name" value="DBR1"/>
    <property type="match status" value="1"/>
</dbReference>
<evidence type="ECO:0000256" key="3">
    <source>
        <dbReference type="ARBA" id="ARBA00001954"/>
    </source>
</evidence>
<accession>A0A482W2S3</accession>
<feature type="region of interest" description="Disordered" evidence="14">
    <location>
        <begin position="435"/>
        <end position="455"/>
    </location>
</feature>
<dbReference type="InterPro" id="IPR004843">
    <property type="entry name" value="Calcineurin-like_PHP"/>
</dbReference>
<evidence type="ECO:0000313" key="17">
    <source>
        <dbReference type="Proteomes" id="UP000292052"/>
    </source>
</evidence>
<dbReference type="GO" id="GO:0008419">
    <property type="term" value="F:RNA lariat debranching enzyme activity"/>
    <property type="evidence" value="ECO:0007669"/>
    <property type="project" value="TreeGrafter"/>
</dbReference>
<dbReference type="GO" id="GO:0005634">
    <property type="term" value="C:nucleus"/>
    <property type="evidence" value="ECO:0007669"/>
    <property type="project" value="UniProtKB-SubCell"/>
</dbReference>
<dbReference type="PANTHER" id="PTHR12849">
    <property type="entry name" value="RNA LARIAT DEBRANCHING ENZYME"/>
    <property type="match status" value="1"/>
</dbReference>
<comment type="subcellular location">
    <subcellularLocation>
        <location evidence="4">Nucleus</location>
    </subcellularLocation>
</comment>
<name>A0A482W2S3_ASBVE</name>
<keyword evidence="8" id="KW-0378">Hydrolase</keyword>
<evidence type="ECO:0000256" key="4">
    <source>
        <dbReference type="ARBA" id="ARBA00004123"/>
    </source>
</evidence>
<keyword evidence="11" id="KW-0464">Manganese</keyword>
<comment type="function">
    <text evidence="13">Cleaves the 2'-5' phosphodiester linkage at the branch point of lariat intron pre-mRNAs after splicing and converts them into linear molecules that are subsequently degraded. It thereby facilitates ribonucleotide turnover.</text>
</comment>
<dbReference type="OrthoDB" id="407609at2759"/>
<evidence type="ECO:0000256" key="8">
    <source>
        <dbReference type="ARBA" id="ARBA00022801"/>
    </source>
</evidence>
<comment type="cofactor">
    <cofactor evidence="3">
        <name>Fe(2+)</name>
        <dbReference type="ChEBI" id="CHEBI:29033"/>
    </cofactor>
</comment>
<dbReference type="InterPro" id="IPR029052">
    <property type="entry name" value="Metallo-depent_PP-like"/>
</dbReference>
<evidence type="ECO:0000313" key="16">
    <source>
        <dbReference type="EMBL" id="RZC39364.1"/>
    </source>
</evidence>
<feature type="non-terminal residue" evidence="16">
    <location>
        <position position="1"/>
    </location>
</feature>
<dbReference type="CDD" id="cd00844">
    <property type="entry name" value="MPP_Dbr1_N"/>
    <property type="match status" value="1"/>
</dbReference>
<evidence type="ECO:0000259" key="15">
    <source>
        <dbReference type="SMART" id="SM01124"/>
    </source>
</evidence>
<organism evidence="16 17">
    <name type="scientific">Asbolus verrucosus</name>
    <name type="common">Desert ironclad beetle</name>
    <dbReference type="NCBI Taxonomy" id="1661398"/>
    <lineage>
        <taxon>Eukaryota</taxon>
        <taxon>Metazoa</taxon>
        <taxon>Ecdysozoa</taxon>
        <taxon>Arthropoda</taxon>
        <taxon>Hexapoda</taxon>
        <taxon>Insecta</taxon>
        <taxon>Pterygota</taxon>
        <taxon>Neoptera</taxon>
        <taxon>Endopterygota</taxon>
        <taxon>Coleoptera</taxon>
        <taxon>Polyphaga</taxon>
        <taxon>Cucujiformia</taxon>
        <taxon>Tenebrionidae</taxon>
        <taxon>Pimeliinae</taxon>
        <taxon>Asbolus</taxon>
    </lineage>
</organism>
<evidence type="ECO:0000256" key="6">
    <source>
        <dbReference type="ARBA" id="ARBA00022664"/>
    </source>
</evidence>
<dbReference type="PANTHER" id="PTHR12849:SF0">
    <property type="entry name" value="LARIAT DEBRANCHING ENZYME"/>
    <property type="match status" value="1"/>
</dbReference>
<dbReference type="EMBL" id="QDEB01035115">
    <property type="protein sequence ID" value="RZC39364.1"/>
    <property type="molecule type" value="Genomic_DNA"/>
</dbReference>
<dbReference type="GO" id="GO:0000398">
    <property type="term" value="P:mRNA splicing, via spliceosome"/>
    <property type="evidence" value="ECO:0007669"/>
    <property type="project" value="TreeGrafter"/>
</dbReference>
<evidence type="ECO:0000256" key="7">
    <source>
        <dbReference type="ARBA" id="ARBA00022723"/>
    </source>
</evidence>
<dbReference type="InterPro" id="IPR007708">
    <property type="entry name" value="DBR1_C"/>
</dbReference>
<evidence type="ECO:0000256" key="12">
    <source>
        <dbReference type="ARBA" id="ARBA00023242"/>
    </source>
</evidence>
<dbReference type="SMART" id="SM01124">
    <property type="entry name" value="DBR1"/>
    <property type="match status" value="1"/>
</dbReference>
<dbReference type="Gene3D" id="3.60.21.10">
    <property type="match status" value="1"/>
</dbReference>
<evidence type="ECO:0000256" key="10">
    <source>
        <dbReference type="ARBA" id="ARBA00023004"/>
    </source>
</evidence>